<accession>A0A1I5T3Z1</accession>
<dbReference type="STRING" id="1227077.SAMN04515668_0307"/>
<dbReference type="InterPro" id="IPR029063">
    <property type="entry name" value="SAM-dependent_MTases_sf"/>
</dbReference>
<keyword evidence="1" id="KW-0808">Transferase</keyword>
<reference evidence="2" key="1">
    <citation type="submission" date="2016-10" db="EMBL/GenBank/DDBJ databases">
        <authorList>
            <person name="Varghese N."/>
            <person name="Submissions S."/>
        </authorList>
    </citation>
    <scope>NUCLEOTIDE SEQUENCE [LARGE SCALE GENOMIC DNA]</scope>
    <source>
        <strain evidence="2">OR362-8,ATCC BAA-1266,JCM 13504</strain>
    </source>
</reference>
<dbReference type="EMBL" id="FOXS01000001">
    <property type="protein sequence ID" value="SFP77678.1"/>
    <property type="molecule type" value="Genomic_DNA"/>
</dbReference>
<sequence>MSSPINVLSGAPVQEQTRRENLAQTLRESPIPNTELPNNLGLYLNRQTLSRLLFFTELYQQIIPVHGVAMEFGVRWGQNLALMHALRGIYEPYNYNRKIIGFDTFGGFPSVDEKDGDRVKAGDYGVTPDYQEYLTQILALHEADSPIPHKRKFELIAGDASETVPRYLKDHPETVIAFAYFDFDIYAPTKACLEAIRPRLTKGAIVAFDELNCPEFPGETLAFDEVFGVANYALRRSPLNPLISYLVV</sequence>
<organism evidence="1 2">
    <name type="scientific">Hymenobacter arizonensis</name>
    <name type="common">Siccationidurans arizonensis</name>
    <dbReference type="NCBI Taxonomy" id="1227077"/>
    <lineage>
        <taxon>Bacteria</taxon>
        <taxon>Pseudomonadati</taxon>
        <taxon>Bacteroidota</taxon>
        <taxon>Cytophagia</taxon>
        <taxon>Cytophagales</taxon>
        <taxon>Hymenobacteraceae</taxon>
        <taxon>Hymenobacter</taxon>
    </lineage>
</organism>
<evidence type="ECO:0000313" key="2">
    <source>
        <dbReference type="Proteomes" id="UP000199029"/>
    </source>
</evidence>
<keyword evidence="1" id="KW-0489">Methyltransferase</keyword>
<gene>
    <name evidence="1" type="ORF">SAMN04515668_0307</name>
</gene>
<name>A0A1I5T3Z1_HYMAR</name>
<dbReference type="AlphaFoldDB" id="A0A1I5T3Z1"/>
<dbReference type="Proteomes" id="UP000199029">
    <property type="component" value="Unassembled WGS sequence"/>
</dbReference>
<dbReference type="GO" id="GO:0008168">
    <property type="term" value="F:methyltransferase activity"/>
    <property type="evidence" value="ECO:0007669"/>
    <property type="project" value="UniProtKB-KW"/>
</dbReference>
<protein>
    <submittedName>
        <fullName evidence="1">Macrocin-O-methyltransferase (TylF)</fullName>
    </submittedName>
</protein>
<keyword evidence="2" id="KW-1185">Reference proteome</keyword>
<dbReference type="PANTHER" id="PTHR40036">
    <property type="entry name" value="MACROCIN O-METHYLTRANSFERASE"/>
    <property type="match status" value="1"/>
</dbReference>
<dbReference type="GO" id="GO:0032259">
    <property type="term" value="P:methylation"/>
    <property type="evidence" value="ECO:0007669"/>
    <property type="project" value="UniProtKB-KW"/>
</dbReference>
<dbReference type="RefSeq" id="WP_092668266.1">
    <property type="nucleotide sequence ID" value="NZ_FOXS01000001.1"/>
</dbReference>
<proteinExistence type="predicted"/>
<dbReference type="OrthoDB" id="3826968at2"/>
<dbReference type="PANTHER" id="PTHR40036:SF1">
    <property type="entry name" value="MACROCIN O-METHYLTRANSFERASE"/>
    <property type="match status" value="1"/>
</dbReference>
<dbReference type="InterPro" id="IPR008884">
    <property type="entry name" value="TylF_MeTrfase"/>
</dbReference>
<evidence type="ECO:0000313" key="1">
    <source>
        <dbReference type="EMBL" id="SFP77678.1"/>
    </source>
</evidence>
<dbReference type="Gene3D" id="3.40.50.150">
    <property type="entry name" value="Vaccinia Virus protein VP39"/>
    <property type="match status" value="1"/>
</dbReference>